<keyword evidence="5 6" id="KW-0472">Membrane</keyword>
<evidence type="ECO:0000256" key="5">
    <source>
        <dbReference type="ARBA" id="ARBA00023136"/>
    </source>
</evidence>
<dbReference type="GO" id="GO:0016853">
    <property type="term" value="F:isomerase activity"/>
    <property type="evidence" value="ECO:0007669"/>
    <property type="project" value="UniProtKB-KW"/>
</dbReference>
<evidence type="ECO:0000256" key="6">
    <source>
        <dbReference type="SAM" id="Phobius"/>
    </source>
</evidence>
<dbReference type="Proteomes" id="UP000245488">
    <property type="component" value="Chromosome"/>
</dbReference>
<evidence type="ECO:0000256" key="3">
    <source>
        <dbReference type="ARBA" id="ARBA00022692"/>
    </source>
</evidence>
<evidence type="ECO:0000313" key="8">
    <source>
        <dbReference type="Proteomes" id="UP000245488"/>
    </source>
</evidence>
<feature type="transmembrane region" description="Helical" evidence="6">
    <location>
        <begin position="55"/>
        <end position="76"/>
    </location>
</feature>
<proteinExistence type="predicted"/>
<feature type="transmembrane region" description="Helical" evidence="6">
    <location>
        <begin position="346"/>
        <end position="367"/>
    </location>
</feature>
<feature type="transmembrane region" description="Helical" evidence="6">
    <location>
        <begin position="128"/>
        <end position="154"/>
    </location>
</feature>
<dbReference type="InterPro" id="IPR050833">
    <property type="entry name" value="Poly_Biosynth_Transport"/>
</dbReference>
<feature type="transmembrane region" description="Helical" evidence="6">
    <location>
        <begin position="97"/>
        <end position="116"/>
    </location>
</feature>
<evidence type="ECO:0000313" key="7">
    <source>
        <dbReference type="EMBL" id="PWT26932.1"/>
    </source>
</evidence>
<keyword evidence="2" id="KW-1003">Cell membrane</keyword>
<keyword evidence="7" id="KW-0413">Isomerase</keyword>
<name>A0A317G3G5_BUTFI</name>
<feature type="transmembrane region" description="Helical" evidence="6">
    <location>
        <begin position="379"/>
        <end position="396"/>
    </location>
</feature>
<dbReference type="PANTHER" id="PTHR30250">
    <property type="entry name" value="PST FAMILY PREDICTED COLANIC ACID TRANSPORTER"/>
    <property type="match status" value="1"/>
</dbReference>
<feature type="transmembrane region" description="Helical" evidence="6">
    <location>
        <begin position="309"/>
        <end position="334"/>
    </location>
</feature>
<dbReference type="GO" id="GO:0005886">
    <property type="term" value="C:plasma membrane"/>
    <property type="evidence" value="ECO:0007669"/>
    <property type="project" value="UniProtKB-SubCell"/>
</dbReference>
<accession>A0A317G3G5</accession>
<organism evidence="7 8">
    <name type="scientific">Butyrivibrio fibrisolvens</name>
    <dbReference type="NCBI Taxonomy" id="831"/>
    <lineage>
        <taxon>Bacteria</taxon>
        <taxon>Bacillati</taxon>
        <taxon>Bacillota</taxon>
        <taxon>Clostridia</taxon>
        <taxon>Lachnospirales</taxon>
        <taxon>Lachnospiraceae</taxon>
        <taxon>Butyrivibrio</taxon>
    </lineage>
</organism>
<feature type="transmembrane region" description="Helical" evidence="6">
    <location>
        <begin position="161"/>
        <end position="183"/>
    </location>
</feature>
<evidence type="ECO:0000256" key="2">
    <source>
        <dbReference type="ARBA" id="ARBA00022475"/>
    </source>
</evidence>
<feature type="transmembrane region" description="Helical" evidence="6">
    <location>
        <begin position="402"/>
        <end position="421"/>
    </location>
</feature>
<evidence type="ECO:0000256" key="4">
    <source>
        <dbReference type="ARBA" id="ARBA00022989"/>
    </source>
</evidence>
<keyword evidence="3 6" id="KW-0812">Transmembrane</keyword>
<reference evidence="7 8" key="1">
    <citation type="submission" date="2017-09" db="EMBL/GenBank/DDBJ databases">
        <title>High-quality draft genome sequence of Butyrivibrio fibrisolvens INBov1, isolated from cow rumen.</title>
        <authorList>
            <person name="Rodriguez Hernaez J."/>
            <person name="Rivarola M."/>
            <person name="Paniego N."/>
            <person name="Cravero S."/>
            <person name="Ceron Cucchi M."/>
            <person name="Martinez M.C."/>
        </authorList>
    </citation>
    <scope>NUCLEOTIDE SEQUENCE [LARGE SCALE GENOMIC DNA]</scope>
    <source>
        <strain evidence="7 8">INBov1</strain>
    </source>
</reference>
<evidence type="ECO:0000256" key="1">
    <source>
        <dbReference type="ARBA" id="ARBA00004651"/>
    </source>
</evidence>
<dbReference type="PANTHER" id="PTHR30250:SF26">
    <property type="entry name" value="PSMA PROTEIN"/>
    <property type="match status" value="1"/>
</dbReference>
<comment type="caution">
    <text evidence="7">The sequence shown here is derived from an EMBL/GenBank/DDBJ whole genome shotgun (WGS) entry which is preliminary data.</text>
</comment>
<protein>
    <submittedName>
        <fullName evidence="7">Sugar isomerase</fullName>
    </submittedName>
</protein>
<sequence length="503" mass="57049">MSNSLDAIRNKKIKVNLATSMLNQAVVIIGGFIVPRLILNAYGSQTNGLINSITQFLGIISFLDMGVGMVVTSTLFRPLAQNDSIKISEIISSSDKFYRKIGCILLLYVGILSIFYPAFIAPYLPKSYVILLIFIISIELFSQYFLGITDLYLLTAMQESYVQYTVQTITYLFSLMVSIILIVNHSSIIIVKACSSFFLALRPVIIRLYIQRKISINRFQKYREEPISQKWYGIGQHISFVVLQNTDAVILSLFKNLSEVSIYAVYNMVIIGIKAFISSATSSVMPAFGDLFARDEMIKARNIFNYFEWLIHNVIVLIFGCTSVLLLPFVMVYTNGINDVDYSQPVFAFVITLANAMHCIRLPYNIIIKAAGKYKETQGSYYISAVSNVVLSIILVNRYGLVGVAVGTLISMAFHTFWMVIYQSANIIERSLSIFGKQLSVDFLIFIIAYKISMYLYYVPNNYFEWIKNALITFGIWSICVVIINMLFYRHNIGILLKRGAMR</sequence>
<gene>
    <name evidence="7" type="ORF">CPT75_07360</name>
</gene>
<feature type="transmembrane region" description="Helical" evidence="6">
    <location>
        <begin position="21"/>
        <end position="43"/>
    </location>
</feature>
<keyword evidence="4 6" id="KW-1133">Transmembrane helix</keyword>
<comment type="subcellular location">
    <subcellularLocation>
        <location evidence="1">Cell membrane</location>
        <topology evidence="1">Multi-pass membrane protein</topology>
    </subcellularLocation>
</comment>
<feature type="transmembrane region" description="Helical" evidence="6">
    <location>
        <begin position="441"/>
        <end position="458"/>
    </location>
</feature>
<feature type="transmembrane region" description="Helical" evidence="6">
    <location>
        <begin position="189"/>
        <end position="210"/>
    </location>
</feature>
<dbReference type="EMBL" id="NXNG01000001">
    <property type="protein sequence ID" value="PWT26932.1"/>
    <property type="molecule type" value="Genomic_DNA"/>
</dbReference>
<feature type="transmembrane region" description="Helical" evidence="6">
    <location>
        <begin position="470"/>
        <end position="489"/>
    </location>
</feature>
<dbReference type="AlphaFoldDB" id="A0A317G3G5"/>
<keyword evidence="8" id="KW-1185">Reference proteome</keyword>